<keyword evidence="6" id="KW-0814">Transposable element</keyword>
<accession>A0A1R3V811</accession>
<dbReference type="PANTHER" id="PTHR33217">
    <property type="entry name" value="TRANSPOSASE FOR INSERTION SEQUENCE ELEMENT IS1081"/>
    <property type="match status" value="1"/>
</dbReference>
<dbReference type="Pfam" id="PF00872">
    <property type="entry name" value="Transposase_mut"/>
    <property type="match status" value="1"/>
</dbReference>
<dbReference type="STRING" id="1631249.BQ8794_240253"/>
<evidence type="ECO:0000256" key="3">
    <source>
        <dbReference type="ARBA" id="ARBA00022578"/>
    </source>
</evidence>
<keyword evidence="5 6" id="KW-0233">DNA recombination</keyword>
<dbReference type="GO" id="GO:0006313">
    <property type="term" value="P:DNA transposition"/>
    <property type="evidence" value="ECO:0007669"/>
    <property type="project" value="UniProtKB-UniRule"/>
</dbReference>
<comment type="function">
    <text evidence="1 6">Required for the transposition of the insertion element.</text>
</comment>
<evidence type="ECO:0000313" key="8">
    <source>
        <dbReference type="EMBL" id="SIT56046.1"/>
    </source>
</evidence>
<evidence type="ECO:0000256" key="5">
    <source>
        <dbReference type="ARBA" id="ARBA00023172"/>
    </source>
</evidence>
<proteinExistence type="inferred from homology"/>
<feature type="region of interest" description="Disordered" evidence="7">
    <location>
        <begin position="187"/>
        <end position="266"/>
    </location>
</feature>
<feature type="compositionally biased region" description="Basic residues" evidence="7">
    <location>
        <begin position="195"/>
        <end position="213"/>
    </location>
</feature>
<keyword evidence="9" id="KW-1185">Reference proteome</keyword>
<dbReference type="PANTHER" id="PTHR33217:SF7">
    <property type="entry name" value="TRANSPOSASE FOR INSERTION SEQUENCE ELEMENT IS1081"/>
    <property type="match status" value="1"/>
</dbReference>
<feature type="compositionally biased region" description="Low complexity" evidence="7">
    <location>
        <begin position="221"/>
        <end position="235"/>
    </location>
</feature>
<evidence type="ECO:0000256" key="2">
    <source>
        <dbReference type="ARBA" id="ARBA00010961"/>
    </source>
</evidence>
<name>A0A1R3V811_9HYPH</name>
<evidence type="ECO:0000256" key="4">
    <source>
        <dbReference type="ARBA" id="ARBA00023125"/>
    </source>
</evidence>
<evidence type="ECO:0000256" key="1">
    <source>
        <dbReference type="ARBA" id="ARBA00002190"/>
    </source>
</evidence>
<dbReference type="Proteomes" id="UP000188388">
    <property type="component" value="Unassembled WGS sequence"/>
</dbReference>
<evidence type="ECO:0000313" key="9">
    <source>
        <dbReference type="Proteomes" id="UP000188388"/>
    </source>
</evidence>
<keyword evidence="4 6" id="KW-0238">DNA-binding</keyword>
<dbReference type="AlphaFoldDB" id="A0A1R3V811"/>
<keyword evidence="3 6" id="KW-0815">Transposition</keyword>
<comment type="similarity">
    <text evidence="2 6">Belongs to the transposase mutator family.</text>
</comment>
<evidence type="ECO:0000256" key="6">
    <source>
        <dbReference type="RuleBase" id="RU365089"/>
    </source>
</evidence>
<dbReference type="GO" id="GO:0004803">
    <property type="term" value="F:transposase activity"/>
    <property type="evidence" value="ECO:0007669"/>
    <property type="project" value="UniProtKB-UniRule"/>
</dbReference>
<reference evidence="9" key="1">
    <citation type="submission" date="2017-01" db="EMBL/GenBank/DDBJ databases">
        <authorList>
            <person name="Brunel B."/>
        </authorList>
    </citation>
    <scope>NUCLEOTIDE SEQUENCE [LARGE SCALE GENOMIC DNA]</scope>
</reference>
<dbReference type="InterPro" id="IPR001207">
    <property type="entry name" value="Transposase_mutator"/>
</dbReference>
<dbReference type="EMBL" id="FTPD01000017">
    <property type="protein sequence ID" value="SIT56046.1"/>
    <property type="molecule type" value="Genomic_DNA"/>
</dbReference>
<dbReference type="GO" id="GO:0003677">
    <property type="term" value="F:DNA binding"/>
    <property type="evidence" value="ECO:0007669"/>
    <property type="project" value="UniProtKB-UniRule"/>
</dbReference>
<sequence length="266" mass="29310">MKLATRLIVEEALEGESRDAVGRDYYEHGAEPGQGYRNGVRSGRLKTAEGFVEYSAPQVAGRDEPFRSEIREHLKGRTEALEDLAVELLARGLSVRDIEDAFRDETGRLLLSKTAVSEIGERLWADYQEFATRDLGEYEIAYLFVDGIAERIRPGQKREPVLAAWGFTAPGAKVLLHLMAGSKEDAGERLLPGHARPRARRSAARRVRRGSRHHQGDRDLLSALGASALPGAPDAQSRRQGAGRPLARVQGPRHRRLSGPLAGHCP</sequence>
<organism evidence="8 9">
    <name type="scientific">Mesorhizobium prunaredense</name>
    <dbReference type="NCBI Taxonomy" id="1631249"/>
    <lineage>
        <taxon>Bacteria</taxon>
        <taxon>Pseudomonadati</taxon>
        <taxon>Pseudomonadota</taxon>
        <taxon>Alphaproteobacteria</taxon>
        <taxon>Hyphomicrobiales</taxon>
        <taxon>Phyllobacteriaceae</taxon>
        <taxon>Mesorhizobium</taxon>
    </lineage>
</organism>
<protein>
    <recommendedName>
        <fullName evidence="6">Mutator family transposase</fullName>
    </recommendedName>
</protein>
<evidence type="ECO:0000256" key="7">
    <source>
        <dbReference type="SAM" id="MobiDB-lite"/>
    </source>
</evidence>
<gene>
    <name evidence="8" type="ORF">BQ8794_240253</name>
</gene>